<protein>
    <recommendedName>
        <fullName evidence="4">Bacteriocin-protection protein</fullName>
    </recommendedName>
</protein>
<evidence type="ECO:0000313" key="2">
    <source>
        <dbReference type="EMBL" id="RAK66798.1"/>
    </source>
</evidence>
<evidence type="ECO:0000256" key="1">
    <source>
        <dbReference type="SAM" id="MobiDB-lite"/>
    </source>
</evidence>
<proteinExistence type="predicted"/>
<dbReference type="OrthoDB" id="9796999at2"/>
<dbReference type="Pfam" id="PF13376">
    <property type="entry name" value="OmdA"/>
    <property type="match status" value="1"/>
</dbReference>
<accession>A0A328BP46</accession>
<gene>
    <name evidence="2" type="ORF">DLM85_11335</name>
</gene>
<dbReference type="Proteomes" id="UP000248553">
    <property type="component" value="Unassembled WGS sequence"/>
</dbReference>
<dbReference type="RefSeq" id="WP_111478219.1">
    <property type="nucleotide sequence ID" value="NZ_QHKM01000003.1"/>
</dbReference>
<name>A0A328BP46_9BACT</name>
<dbReference type="AlphaFoldDB" id="A0A328BP46"/>
<feature type="compositionally biased region" description="Gly residues" evidence="1">
    <location>
        <begin position="198"/>
        <end position="208"/>
    </location>
</feature>
<organism evidence="2 3">
    <name type="scientific">Hymenobacter edaphi</name>
    <dbReference type="NCBI Taxonomy" id="2211146"/>
    <lineage>
        <taxon>Bacteria</taxon>
        <taxon>Pseudomonadati</taxon>
        <taxon>Bacteroidota</taxon>
        <taxon>Cytophagia</taxon>
        <taxon>Cytophagales</taxon>
        <taxon>Hymenobacteraceae</taxon>
        <taxon>Hymenobacter</taxon>
    </lineage>
</organism>
<keyword evidence="3" id="KW-1185">Reference proteome</keyword>
<comment type="caution">
    <text evidence="2">The sequence shown here is derived from an EMBL/GenBank/DDBJ whole genome shotgun (WGS) entry which is preliminary data.</text>
</comment>
<feature type="region of interest" description="Disordered" evidence="1">
    <location>
        <begin position="186"/>
        <end position="208"/>
    </location>
</feature>
<sequence>MPPKTTLADLALVSAATRDEWRQWLLENHETAPGIWLVYHKKGSGQPSISWAEAVEEALCFGWIDSKAVSLDAHRYKQVFTPRKPRSVWSKINKATLERLQAAGQMMPAGLRAVEVARQNGSWSAIDSAENHEVPADLAAALAADETAARNFAALSPSRRKMYLQGLLAVKRPETRARRIAAIVEEARQTPPRARKAGGAGGEASAGE</sequence>
<evidence type="ECO:0008006" key="4">
    <source>
        <dbReference type="Google" id="ProtNLM"/>
    </source>
</evidence>
<evidence type="ECO:0000313" key="3">
    <source>
        <dbReference type="Proteomes" id="UP000248553"/>
    </source>
</evidence>
<dbReference type="EMBL" id="QHKM01000003">
    <property type="protein sequence ID" value="RAK66798.1"/>
    <property type="molecule type" value="Genomic_DNA"/>
</dbReference>
<reference evidence="3" key="1">
    <citation type="submission" date="2018-05" db="EMBL/GenBank/DDBJ databases">
        <authorList>
            <person name="Nie L."/>
        </authorList>
    </citation>
    <scope>NUCLEOTIDE SEQUENCE [LARGE SCALE GENOMIC DNA]</scope>
    <source>
        <strain evidence="3">NL</strain>
    </source>
</reference>